<accession>A0A438GSJ0</accession>
<feature type="domain" description="Bifunctional inhibitor/plant lipid transfer protein/seed storage helical" evidence="2">
    <location>
        <begin position="27"/>
        <end position="106"/>
    </location>
</feature>
<dbReference type="InterPro" id="IPR044741">
    <property type="entry name" value="NsLTP-like"/>
</dbReference>
<dbReference type="EMBL" id="QGNW01000565">
    <property type="protein sequence ID" value="RVW67793.1"/>
    <property type="molecule type" value="Genomic_DNA"/>
</dbReference>
<dbReference type="Gene3D" id="1.10.110.10">
    <property type="entry name" value="Plant lipid-transfer and hydrophobic proteins"/>
    <property type="match status" value="1"/>
</dbReference>
<evidence type="ECO:0000313" key="5">
    <source>
        <dbReference type="Proteomes" id="UP000288805"/>
    </source>
</evidence>
<evidence type="ECO:0000313" key="3">
    <source>
        <dbReference type="EMBL" id="RVW67793.1"/>
    </source>
</evidence>
<dbReference type="EMBL" id="QGNW01000355">
    <property type="protein sequence ID" value="RVW75190.1"/>
    <property type="molecule type" value="Genomic_DNA"/>
</dbReference>
<dbReference type="AlphaFoldDB" id="A0A438GSJ0"/>
<organism evidence="4 5">
    <name type="scientific">Vitis vinifera</name>
    <name type="common">Grape</name>
    <dbReference type="NCBI Taxonomy" id="29760"/>
    <lineage>
        <taxon>Eukaryota</taxon>
        <taxon>Viridiplantae</taxon>
        <taxon>Streptophyta</taxon>
        <taxon>Embryophyta</taxon>
        <taxon>Tracheophyta</taxon>
        <taxon>Spermatophyta</taxon>
        <taxon>Magnoliopsida</taxon>
        <taxon>eudicotyledons</taxon>
        <taxon>Gunneridae</taxon>
        <taxon>Pentapetalae</taxon>
        <taxon>rosids</taxon>
        <taxon>Vitales</taxon>
        <taxon>Vitaceae</taxon>
        <taxon>Viteae</taxon>
        <taxon>Vitis</taxon>
    </lineage>
</organism>
<feature type="signal peptide" evidence="1">
    <location>
        <begin position="1"/>
        <end position="28"/>
    </location>
</feature>
<keyword evidence="1" id="KW-0732">Signal</keyword>
<dbReference type="CDD" id="cd04660">
    <property type="entry name" value="nsLTP_like"/>
    <property type="match status" value="1"/>
</dbReference>
<dbReference type="InterPro" id="IPR036312">
    <property type="entry name" value="Bifun_inhib/LTP/seed_sf"/>
</dbReference>
<dbReference type="Pfam" id="PF14368">
    <property type="entry name" value="LTP_2"/>
    <property type="match status" value="1"/>
</dbReference>
<gene>
    <name evidence="3" type="ORF">CK203_062431</name>
    <name evidence="4" type="ORF">CK203_065919</name>
</gene>
<proteinExistence type="predicted"/>
<dbReference type="InterPro" id="IPR016140">
    <property type="entry name" value="Bifunc_inhib/LTP/seed_store"/>
</dbReference>
<sequence>MAVFKMSFMTLAFFIGAGILFSLNNVDSDQVCKGDFGSLVEQCLQYVQKPGPKTPPSEGCCNAINTVDIPCVCQHLPPVVGDIVSLEKVAFVLRACGKPLEPGTKCGNYTVPPAV</sequence>
<name>A0A438GSJ0_VITVI</name>
<protein>
    <recommendedName>
        <fullName evidence="2">Bifunctional inhibitor/plant lipid transfer protein/seed storage helical domain-containing protein</fullName>
    </recommendedName>
</protein>
<feature type="chain" id="PRO_5044603811" description="Bifunctional inhibitor/plant lipid transfer protein/seed storage helical domain-containing protein" evidence="1">
    <location>
        <begin position="29"/>
        <end position="115"/>
    </location>
</feature>
<comment type="caution">
    <text evidence="4">The sequence shown here is derived from an EMBL/GenBank/DDBJ whole genome shotgun (WGS) entry which is preliminary data.</text>
</comment>
<dbReference type="SMR" id="A0A438GSJ0"/>
<dbReference type="OrthoDB" id="653734at2759"/>
<reference evidence="4 5" key="1">
    <citation type="journal article" date="2018" name="PLoS Genet.">
        <title>Population sequencing reveals clonal diversity and ancestral inbreeding in the grapevine cultivar Chardonnay.</title>
        <authorList>
            <person name="Roach M.J."/>
            <person name="Johnson D.L."/>
            <person name="Bohlmann J."/>
            <person name="van Vuuren H.J."/>
            <person name="Jones S.J."/>
            <person name="Pretorius I.S."/>
            <person name="Schmidt S.A."/>
            <person name="Borneman A.R."/>
        </authorList>
    </citation>
    <scope>NUCLEOTIDE SEQUENCE [LARGE SCALE GENOMIC DNA]</scope>
    <source>
        <strain evidence="5">cv. Chardonnay</strain>
        <strain evidence="4">I10V1</strain>
        <tissue evidence="4">Leaf</tissue>
    </source>
</reference>
<dbReference type="KEGG" id="vvi:100265450"/>
<dbReference type="PANTHER" id="PTHR33286">
    <property type="entry name" value="BIFUNCTIONAL INHIBITOR/LIPID-TRANSFER PROTEIN/SEED STORAGE 2S ALBUMIN SUPERFAMILY PROTEIN"/>
    <property type="match status" value="1"/>
</dbReference>
<evidence type="ECO:0000313" key="4">
    <source>
        <dbReference type="EMBL" id="RVW75190.1"/>
    </source>
</evidence>
<evidence type="ECO:0000256" key="1">
    <source>
        <dbReference type="SAM" id="SignalP"/>
    </source>
</evidence>
<dbReference type="Proteomes" id="UP000288805">
    <property type="component" value="Unassembled WGS sequence"/>
</dbReference>
<dbReference type="SUPFAM" id="SSF47699">
    <property type="entry name" value="Bifunctional inhibitor/lipid-transfer protein/seed storage 2S albumin"/>
    <property type="match status" value="1"/>
</dbReference>
<evidence type="ECO:0000259" key="2">
    <source>
        <dbReference type="Pfam" id="PF14368"/>
    </source>
</evidence>
<dbReference type="Gramene" id="Vitis13g01914.t01">
    <property type="protein sequence ID" value="Vitis13g01914.t01.CDS"/>
    <property type="gene ID" value="Vitis13g01914"/>
</dbReference>
<dbReference type="PANTHER" id="PTHR33286:SF1">
    <property type="entry name" value="OS01G0800600 PROTEIN"/>
    <property type="match status" value="1"/>
</dbReference>